<proteinExistence type="predicted"/>
<dbReference type="Proteomes" id="UP000316798">
    <property type="component" value="Chromosome"/>
</dbReference>
<keyword evidence="1" id="KW-0732">Signal</keyword>
<evidence type="ECO:0008006" key="4">
    <source>
        <dbReference type="Google" id="ProtNLM"/>
    </source>
</evidence>
<protein>
    <recommendedName>
        <fullName evidence="4">DUF4399 domain-containing protein</fullName>
    </recommendedName>
</protein>
<evidence type="ECO:0000313" key="2">
    <source>
        <dbReference type="EMBL" id="QDL39810.1"/>
    </source>
</evidence>
<evidence type="ECO:0000313" key="3">
    <source>
        <dbReference type="Proteomes" id="UP000316798"/>
    </source>
</evidence>
<evidence type="ECO:0000256" key="1">
    <source>
        <dbReference type="SAM" id="SignalP"/>
    </source>
</evidence>
<feature type="chain" id="PRO_5022051949" description="DUF4399 domain-containing protein" evidence="1">
    <location>
        <begin position="19"/>
        <end position="109"/>
    </location>
</feature>
<feature type="signal peptide" evidence="1">
    <location>
        <begin position="1"/>
        <end position="18"/>
    </location>
</feature>
<name>A0A515DHD0_9BURK</name>
<dbReference type="OrthoDB" id="8905634at2"/>
<gene>
    <name evidence="2" type="ORF">EUB48_14305</name>
</gene>
<dbReference type="EMBL" id="CP035503">
    <property type="protein sequence ID" value="QDL39810.1"/>
    <property type="molecule type" value="Genomic_DNA"/>
</dbReference>
<reference evidence="2 3" key="1">
    <citation type="submission" date="2019-01" db="EMBL/GenBank/DDBJ databases">
        <title>Genomic insights into a novel species Rhodoferax sp.</title>
        <authorList>
            <person name="Jin L."/>
        </authorList>
    </citation>
    <scope>NUCLEOTIDE SEQUENCE [LARGE SCALE GENOMIC DNA]</scope>
    <source>
        <strain evidence="2 3">CHu59-6-5</strain>
    </source>
</reference>
<keyword evidence="3" id="KW-1185">Reference proteome</keyword>
<sequence>MFVALLSGSFFLTPVAGAVEGSVTITSPKDGAKLDVMNQNQLVYDVVPGPRGDHVHVYVDDKEVGILRQLRGSYTLESLSAGKHAICIKVANKAHTPIGLQRCINVSVE</sequence>
<dbReference type="KEGG" id="rhf:EUB48_14305"/>
<accession>A0A515DHD0</accession>
<dbReference type="AlphaFoldDB" id="A0A515DHD0"/>
<organism evidence="2 3">
    <name type="scientific">Rhodoferax sediminis</name>
    <dbReference type="NCBI Taxonomy" id="2509614"/>
    <lineage>
        <taxon>Bacteria</taxon>
        <taxon>Pseudomonadati</taxon>
        <taxon>Pseudomonadota</taxon>
        <taxon>Betaproteobacteria</taxon>
        <taxon>Burkholderiales</taxon>
        <taxon>Comamonadaceae</taxon>
        <taxon>Rhodoferax</taxon>
    </lineage>
</organism>